<dbReference type="OrthoDB" id="1162623at2"/>
<organism evidence="2 3">
    <name type="scientific">Aquimarina spongiae</name>
    <dbReference type="NCBI Taxonomy" id="570521"/>
    <lineage>
        <taxon>Bacteria</taxon>
        <taxon>Pseudomonadati</taxon>
        <taxon>Bacteroidota</taxon>
        <taxon>Flavobacteriia</taxon>
        <taxon>Flavobacteriales</taxon>
        <taxon>Flavobacteriaceae</taxon>
        <taxon>Aquimarina</taxon>
    </lineage>
</organism>
<dbReference type="AlphaFoldDB" id="A0A1M6AIX9"/>
<sequence length="116" mass="13707">MNRILLIIVLCYSIPTCAQSLSKTDIIYERKDQVVLNTGKSYQIVNEKAFYEVTDISIKRFITVQNNDLMLNRVLVIRGGDEYIEIIEWTKNTLRYYESRNIIKYTNEHDYVSDTN</sequence>
<reference evidence="3" key="1">
    <citation type="submission" date="2016-11" db="EMBL/GenBank/DDBJ databases">
        <authorList>
            <person name="Varghese N."/>
            <person name="Submissions S."/>
        </authorList>
    </citation>
    <scope>NUCLEOTIDE SEQUENCE [LARGE SCALE GENOMIC DNA]</scope>
    <source>
        <strain evidence="3">DSM 22623</strain>
    </source>
</reference>
<protein>
    <submittedName>
        <fullName evidence="2">Uncharacterized protein</fullName>
    </submittedName>
</protein>
<dbReference type="Proteomes" id="UP000184432">
    <property type="component" value="Unassembled WGS sequence"/>
</dbReference>
<dbReference type="EMBL" id="FQYP01000001">
    <property type="protein sequence ID" value="SHI36377.1"/>
    <property type="molecule type" value="Genomic_DNA"/>
</dbReference>
<accession>A0A1M6AIX9</accession>
<feature type="signal peptide" evidence="1">
    <location>
        <begin position="1"/>
        <end position="18"/>
    </location>
</feature>
<evidence type="ECO:0000313" key="3">
    <source>
        <dbReference type="Proteomes" id="UP000184432"/>
    </source>
</evidence>
<dbReference type="RefSeq" id="WP_139241892.1">
    <property type="nucleotide sequence ID" value="NZ_FQYP01000001.1"/>
</dbReference>
<evidence type="ECO:0000313" key="2">
    <source>
        <dbReference type="EMBL" id="SHI36377.1"/>
    </source>
</evidence>
<keyword evidence="1" id="KW-0732">Signal</keyword>
<keyword evidence="3" id="KW-1185">Reference proteome</keyword>
<evidence type="ECO:0000256" key="1">
    <source>
        <dbReference type="SAM" id="SignalP"/>
    </source>
</evidence>
<proteinExistence type="predicted"/>
<name>A0A1M6AIX9_9FLAO</name>
<gene>
    <name evidence="2" type="ORF">SAMN04488508_101315</name>
</gene>
<feature type="chain" id="PRO_5009915809" evidence="1">
    <location>
        <begin position="19"/>
        <end position="116"/>
    </location>
</feature>